<feature type="domain" description="FAD/NAD(P)-binding" evidence="8">
    <location>
        <begin position="2"/>
        <end position="288"/>
    </location>
</feature>
<reference evidence="9 10" key="1">
    <citation type="journal article" date="2016" name="Nat. Commun.">
        <title>Thousands of microbial genomes shed light on interconnected biogeochemical processes in an aquifer system.</title>
        <authorList>
            <person name="Anantharaman K."/>
            <person name="Brown C.T."/>
            <person name="Hug L.A."/>
            <person name="Sharon I."/>
            <person name="Castelle C.J."/>
            <person name="Probst A.J."/>
            <person name="Thomas B.C."/>
            <person name="Singh A."/>
            <person name="Wilkins M.J."/>
            <person name="Karaoz U."/>
            <person name="Brodie E.L."/>
            <person name="Williams K.H."/>
            <person name="Hubbard S.S."/>
            <person name="Banfield J.F."/>
        </authorList>
    </citation>
    <scope>NUCLEOTIDE SEQUENCE [LARGE SCALE GENOMIC DNA]</scope>
</reference>
<dbReference type="InterPro" id="IPR005982">
    <property type="entry name" value="Thioredox_Rdtase"/>
</dbReference>
<keyword evidence="4" id="KW-1015">Disulfide bond</keyword>
<dbReference type="PROSITE" id="PS00573">
    <property type="entry name" value="PYRIDINE_REDOX_2"/>
    <property type="match status" value="1"/>
</dbReference>
<dbReference type="GO" id="GO:0005737">
    <property type="term" value="C:cytoplasm"/>
    <property type="evidence" value="ECO:0007669"/>
    <property type="project" value="InterPro"/>
</dbReference>
<evidence type="ECO:0000256" key="5">
    <source>
        <dbReference type="ARBA" id="ARBA00023284"/>
    </source>
</evidence>
<gene>
    <name evidence="9" type="ORF">A2227_00860</name>
</gene>
<comment type="cofactor">
    <cofactor evidence="7">
        <name>FAD</name>
        <dbReference type="ChEBI" id="CHEBI:57692"/>
    </cofactor>
    <text evidence="7">Binds 1 FAD per subunit.</text>
</comment>
<sequence>MYDLIIIGAGPAGITAGIYAVRREMKVLIIGTQTGGQVVWASEIENYPGFKNIQSYDFISKLHEQITGLGVEIKNFEIKRIEKTTDGVFKLFTEKEEFEAKTVIIAMGLQPRRLAIPGEEKFGGRGISYCANCDGPFYKNKTVAVVGGGNSALDAAEVLSKIASKVYLIHHNQSLKAFEGLVDEVKSRENIEMMLDREVKEISGNDKLEKIKILNCRTKEETDLIVDGLFIEIGRIAHTDLVKDLVKRDERDQVIVDEKCATSEPGIFAAGDVTQVPYKQITIATGQATIAALAAYQYLQVKSGKKIGLVMDRSLPKK</sequence>
<keyword evidence="5 6" id="KW-0676">Redox-active center</keyword>
<evidence type="ECO:0000256" key="3">
    <source>
        <dbReference type="ARBA" id="ARBA00023002"/>
    </source>
</evidence>
<dbReference type="Gene3D" id="3.50.50.60">
    <property type="entry name" value="FAD/NAD(P)-binding domain"/>
    <property type="match status" value="2"/>
</dbReference>
<dbReference type="InterPro" id="IPR036188">
    <property type="entry name" value="FAD/NAD-bd_sf"/>
</dbReference>
<dbReference type="SUPFAM" id="SSF51905">
    <property type="entry name" value="FAD/NAD(P)-binding domain"/>
    <property type="match status" value="1"/>
</dbReference>
<dbReference type="STRING" id="1797994.A2227_00860"/>
<keyword evidence="3 6" id="KW-0560">Oxidoreductase</keyword>
<keyword evidence="1 6" id="KW-0285">Flavoprotein</keyword>
<keyword evidence="7" id="KW-0521">NADP</keyword>
<name>A0A1F5SG88_9BACT</name>
<proteinExistence type="inferred from homology"/>
<comment type="similarity">
    <text evidence="6">Belongs to the class-II pyridine nucleotide-disulfide oxidoreductase family.</text>
</comment>
<evidence type="ECO:0000256" key="1">
    <source>
        <dbReference type="ARBA" id="ARBA00022630"/>
    </source>
</evidence>
<dbReference type="GO" id="GO:0004791">
    <property type="term" value="F:thioredoxin-disulfide reductase (NADPH) activity"/>
    <property type="evidence" value="ECO:0007669"/>
    <property type="project" value="UniProtKB-UniRule"/>
</dbReference>
<dbReference type="PANTHER" id="PTHR48105">
    <property type="entry name" value="THIOREDOXIN REDUCTASE 1-RELATED-RELATED"/>
    <property type="match status" value="1"/>
</dbReference>
<evidence type="ECO:0000256" key="7">
    <source>
        <dbReference type="RuleBase" id="RU003881"/>
    </source>
</evidence>
<dbReference type="AlphaFoldDB" id="A0A1F5SG88"/>
<evidence type="ECO:0000256" key="2">
    <source>
        <dbReference type="ARBA" id="ARBA00022827"/>
    </source>
</evidence>
<keyword evidence="2 6" id="KW-0274">FAD</keyword>
<dbReference type="NCBIfam" id="TIGR01292">
    <property type="entry name" value="TRX_reduct"/>
    <property type="match status" value="1"/>
</dbReference>
<dbReference type="GO" id="GO:0019430">
    <property type="term" value="P:removal of superoxide radicals"/>
    <property type="evidence" value="ECO:0007669"/>
    <property type="project" value="UniProtKB-UniRule"/>
</dbReference>
<evidence type="ECO:0000313" key="10">
    <source>
        <dbReference type="Proteomes" id="UP000178367"/>
    </source>
</evidence>
<dbReference type="PRINTS" id="PR00368">
    <property type="entry name" value="FADPNR"/>
</dbReference>
<evidence type="ECO:0000256" key="4">
    <source>
        <dbReference type="ARBA" id="ARBA00023157"/>
    </source>
</evidence>
<evidence type="ECO:0000313" key="9">
    <source>
        <dbReference type="EMBL" id="OGF25738.1"/>
    </source>
</evidence>
<dbReference type="Pfam" id="PF07992">
    <property type="entry name" value="Pyr_redox_2"/>
    <property type="match status" value="1"/>
</dbReference>
<protein>
    <recommendedName>
        <fullName evidence="6">Thioredoxin reductase</fullName>
        <ecNumber evidence="6">1.8.1.9</ecNumber>
    </recommendedName>
</protein>
<comment type="caution">
    <text evidence="9">The sequence shown here is derived from an EMBL/GenBank/DDBJ whole genome shotgun (WGS) entry which is preliminary data.</text>
</comment>
<comment type="subunit">
    <text evidence="6">Homodimer.</text>
</comment>
<dbReference type="PRINTS" id="PR00469">
    <property type="entry name" value="PNDRDTASEII"/>
</dbReference>
<dbReference type="InterPro" id="IPR023753">
    <property type="entry name" value="FAD/NAD-binding_dom"/>
</dbReference>
<comment type="catalytic activity">
    <reaction evidence="6">
        <text>[thioredoxin]-dithiol + NADP(+) = [thioredoxin]-disulfide + NADPH + H(+)</text>
        <dbReference type="Rhea" id="RHEA:20345"/>
        <dbReference type="Rhea" id="RHEA-COMP:10698"/>
        <dbReference type="Rhea" id="RHEA-COMP:10700"/>
        <dbReference type="ChEBI" id="CHEBI:15378"/>
        <dbReference type="ChEBI" id="CHEBI:29950"/>
        <dbReference type="ChEBI" id="CHEBI:50058"/>
        <dbReference type="ChEBI" id="CHEBI:57783"/>
        <dbReference type="ChEBI" id="CHEBI:58349"/>
        <dbReference type="EC" id="1.8.1.9"/>
    </reaction>
</comment>
<dbReference type="EMBL" id="MFGB01000020">
    <property type="protein sequence ID" value="OGF25738.1"/>
    <property type="molecule type" value="Genomic_DNA"/>
</dbReference>
<dbReference type="InterPro" id="IPR008255">
    <property type="entry name" value="Pyr_nucl-diS_OxRdtase_2_AS"/>
</dbReference>
<dbReference type="InterPro" id="IPR050097">
    <property type="entry name" value="Ferredoxin-NADP_redctase_2"/>
</dbReference>
<evidence type="ECO:0000256" key="6">
    <source>
        <dbReference type="RuleBase" id="RU003880"/>
    </source>
</evidence>
<accession>A0A1F5SG88</accession>
<dbReference type="Proteomes" id="UP000178367">
    <property type="component" value="Unassembled WGS sequence"/>
</dbReference>
<evidence type="ECO:0000259" key="8">
    <source>
        <dbReference type="Pfam" id="PF07992"/>
    </source>
</evidence>
<organism evidence="9 10">
    <name type="scientific">Candidatus Falkowbacteria bacterium RIFOXYA2_FULL_47_19</name>
    <dbReference type="NCBI Taxonomy" id="1797994"/>
    <lineage>
        <taxon>Bacteria</taxon>
        <taxon>Candidatus Falkowiibacteriota</taxon>
    </lineage>
</organism>
<dbReference type="EC" id="1.8.1.9" evidence="6"/>